<organism evidence="2 3">
    <name type="scientific">Phytophthora fragariaefolia</name>
    <dbReference type="NCBI Taxonomy" id="1490495"/>
    <lineage>
        <taxon>Eukaryota</taxon>
        <taxon>Sar</taxon>
        <taxon>Stramenopiles</taxon>
        <taxon>Oomycota</taxon>
        <taxon>Peronosporomycetes</taxon>
        <taxon>Peronosporales</taxon>
        <taxon>Peronosporaceae</taxon>
        <taxon>Phytophthora</taxon>
    </lineage>
</organism>
<evidence type="ECO:0000256" key="1">
    <source>
        <dbReference type="SAM" id="MobiDB-lite"/>
    </source>
</evidence>
<gene>
    <name evidence="2" type="ORF">Pfra01_000517200</name>
</gene>
<dbReference type="InterPro" id="IPR043502">
    <property type="entry name" value="DNA/RNA_pol_sf"/>
</dbReference>
<name>A0A9W6U6K2_9STRA</name>
<accession>A0A9W6U6K2</accession>
<proteinExistence type="predicted"/>
<dbReference type="Gene3D" id="3.10.10.10">
    <property type="entry name" value="HIV Type 1 Reverse Transcriptase, subunit A, domain 1"/>
    <property type="match status" value="1"/>
</dbReference>
<reference evidence="2" key="1">
    <citation type="submission" date="2023-04" db="EMBL/GenBank/DDBJ databases">
        <title>Phytophthora fragariaefolia NBRC 109709.</title>
        <authorList>
            <person name="Ichikawa N."/>
            <person name="Sato H."/>
            <person name="Tonouchi N."/>
        </authorList>
    </citation>
    <scope>NUCLEOTIDE SEQUENCE</scope>
    <source>
        <strain evidence="2">NBRC 109709</strain>
    </source>
</reference>
<evidence type="ECO:0000313" key="2">
    <source>
        <dbReference type="EMBL" id="GMF26852.1"/>
    </source>
</evidence>
<dbReference type="InterPro" id="IPR043128">
    <property type="entry name" value="Rev_trsase/Diguanyl_cyclase"/>
</dbReference>
<dbReference type="SUPFAM" id="SSF56672">
    <property type="entry name" value="DNA/RNA polymerases"/>
    <property type="match status" value="1"/>
</dbReference>
<dbReference type="Gene3D" id="3.30.70.270">
    <property type="match status" value="1"/>
</dbReference>
<sequence length="156" mass="17157">MDNRLCIDYKLVNAITLMMEYAMPLVDELLTELDAYLWCSLDAASGFGAFLRISRVEIEAEDQRVRFSTYAEFEPTRLTKFDADRRSLAESDPMQDFIDSPAADLFNTGAPDPSSWVPVFSGDPSWTISASAVERSTSAWTPSTGFSSASPSAGSD</sequence>
<comment type="caution">
    <text evidence="2">The sequence shown here is derived from an EMBL/GenBank/DDBJ whole genome shotgun (WGS) entry which is preliminary data.</text>
</comment>
<protein>
    <submittedName>
        <fullName evidence="2">Unnamed protein product</fullName>
    </submittedName>
</protein>
<feature type="region of interest" description="Disordered" evidence="1">
    <location>
        <begin position="134"/>
        <end position="156"/>
    </location>
</feature>
<keyword evidence="3" id="KW-1185">Reference proteome</keyword>
<evidence type="ECO:0000313" key="3">
    <source>
        <dbReference type="Proteomes" id="UP001165121"/>
    </source>
</evidence>
<dbReference type="Proteomes" id="UP001165121">
    <property type="component" value="Unassembled WGS sequence"/>
</dbReference>
<dbReference type="EMBL" id="BSXT01000418">
    <property type="protein sequence ID" value="GMF26852.1"/>
    <property type="molecule type" value="Genomic_DNA"/>
</dbReference>
<dbReference type="AlphaFoldDB" id="A0A9W6U6K2"/>